<dbReference type="AlphaFoldDB" id="A0A4S2JC96"/>
<accession>A0A4S2JC96</accession>
<dbReference type="EMBL" id="SJOL01013274">
    <property type="protein sequence ID" value="TGZ32860.1"/>
    <property type="molecule type" value="Genomic_DNA"/>
</dbReference>
<evidence type="ECO:0000313" key="1">
    <source>
        <dbReference type="EMBL" id="TGZ32860.1"/>
    </source>
</evidence>
<protein>
    <submittedName>
        <fullName evidence="1">Uncharacterized protein</fullName>
    </submittedName>
</protein>
<organism evidence="1 2">
    <name type="scientific">Opisthorchis felineus</name>
    <dbReference type="NCBI Taxonomy" id="147828"/>
    <lineage>
        <taxon>Eukaryota</taxon>
        <taxon>Metazoa</taxon>
        <taxon>Spiralia</taxon>
        <taxon>Lophotrochozoa</taxon>
        <taxon>Platyhelminthes</taxon>
        <taxon>Trematoda</taxon>
        <taxon>Digenea</taxon>
        <taxon>Opisthorchiida</taxon>
        <taxon>Opisthorchiata</taxon>
        <taxon>Opisthorchiidae</taxon>
        <taxon>Opisthorchis</taxon>
    </lineage>
</organism>
<evidence type="ECO:0000313" key="2">
    <source>
        <dbReference type="Proteomes" id="UP000308267"/>
    </source>
</evidence>
<gene>
    <name evidence="1" type="ORF">CRM22_011424</name>
</gene>
<comment type="caution">
    <text evidence="1">The sequence shown here is derived from an EMBL/GenBank/DDBJ whole genome shotgun (WGS) entry which is preliminary data.</text>
</comment>
<dbReference type="Proteomes" id="UP000308267">
    <property type="component" value="Unassembled WGS sequence"/>
</dbReference>
<proteinExistence type="predicted"/>
<keyword evidence="2" id="KW-1185">Reference proteome</keyword>
<reference evidence="1 2" key="1">
    <citation type="journal article" date="2019" name="BMC Genomics">
        <title>New insights from Opisthorchis felineus genome: update on genomics of the epidemiologically important liver flukes.</title>
        <authorList>
            <person name="Ershov N.I."/>
            <person name="Mordvinov V.A."/>
            <person name="Prokhortchouk E.B."/>
            <person name="Pakharukova M.Y."/>
            <person name="Gunbin K.V."/>
            <person name="Ustyantsev K."/>
            <person name="Genaev M.A."/>
            <person name="Blinov A.G."/>
            <person name="Mazur A."/>
            <person name="Boulygina E."/>
            <person name="Tsygankova S."/>
            <person name="Khrameeva E."/>
            <person name="Chekanov N."/>
            <person name="Fan G."/>
            <person name="Xiao A."/>
            <person name="Zhang H."/>
            <person name="Xu X."/>
            <person name="Yang H."/>
            <person name="Solovyev V."/>
            <person name="Lee S.M."/>
            <person name="Liu X."/>
            <person name="Afonnikov D.A."/>
            <person name="Skryabin K.G."/>
        </authorList>
    </citation>
    <scope>NUCLEOTIDE SEQUENCE [LARGE SCALE GENOMIC DNA]</scope>
    <source>
        <strain evidence="1">AK-0245</strain>
        <tissue evidence="1">Whole organism</tissue>
    </source>
</reference>
<name>A0A4S2JC96_OPIFE</name>
<sequence length="79" mass="8630">MGPVANRYFSGQVDGDLQSRYVPSAEIIYKLFESASDAVGTEFHEQTLVYSSAKGLKKVCVETDSRTSRPCTLLAVPGR</sequence>